<organism evidence="3">
    <name type="scientific">Schizaphis graminum</name>
    <name type="common">Green bug aphid</name>
    <dbReference type="NCBI Taxonomy" id="13262"/>
    <lineage>
        <taxon>Eukaryota</taxon>
        <taxon>Metazoa</taxon>
        <taxon>Ecdysozoa</taxon>
        <taxon>Arthropoda</taxon>
        <taxon>Hexapoda</taxon>
        <taxon>Insecta</taxon>
        <taxon>Pterygota</taxon>
        <taxon>Neoptera</taxon>
        <taxon>Paraneoptera</taxon>
        <taxon>Hemiptera</taxon>
        <taxon>Sternorrhyncha</taxon>
        <taxon>Aphidomorpha</taxon>
        <taxon>Aphidoidea</taxon>
        <taxon>Aphididae</taxon>
        <taxon>Aphidini</taxon>
        <taxon>Schizaphis</taxon>
    </lineage>
</organism>
<sequence>MPELKNKDTSDFTPVDIDFNSIKYQNNEREESRQKKLQNYMETGIWLGQVKHKKGLKQTVAWADAKQKKLERREKRKKKKELRKQMELEGKAKAKKKREQAFSQEELNDLAKDIALMKKLKNKKISKEQFDIEFGENV</sequence>
<proteinExistence type="predicted"/>
<feature type="region of interest" description="Disordered" evidence="1">
    <location>
        <begin position="67"/>
        <end position="100"/>
    </location>
</feature>
<reference evidence="3" key="1">
    <citation type="submission" date="2018-04" db="EMBL/GenBank/DDBJ databases">
        <title>Transcriptome of Schizaphis graminum biotype I.</title>
        <authorList>
            <person name="Scully E.D."/>
            <person name="Geib S.M."/>
            <person name="Palmer N.A."/>
            <person name="Koch K."/>
            <person name="Bradshaw J."/>
            <person name="Heng-Moss T."/>
            <person name="Sarath G."/>
        </authorList>
    </citation>
    <scope>NUCLEOTIDE SEQUENCE</scope>
</reference>
<keyword evidence="3" id="KW-0378">Hydrolase</keyword>
<feature type="domain" description="ATP-dependent rRNA helicase SPB4-like C-terminal tail" evidence="2">
    <location>
        <begin position="24"/>
        <end position="131"/>
    </location>
</feature>
<evidence type="ECO:0000313" key="3">
    <source>
        <dbReference type="EMBL" id="MBY14091.1"/>
    </source>
</evidence>
<dbReference type="GO" id="GO:0004386">
    <property type="term" value="F:helicase activity"/>
    <property type="evidence" value="ECO:0007669"/>
    <property type="project" value="UniProtKB-KW"/>
</dbReference>
<keyword evidence="3" id="KW-0547">Nucleotide-binding</keyword>
<evidence type="ECO:0000256" key="1">
    <source>
        <dbReference type="SAM" id="MobiDB-lite"/>
    </source>
</evidence>
<accession>A0A2S2NA47</accession>
<dbReference type="Pfam" id="PF23681">
    <property type="entry name" value="CTT_SPB4"/>
    <property type="match status" value="1"/>
</dbReference>
<dbReference type="AlphaFoldDB" id="A0A2S2NA47"/>
<keyword evidence="3" id="KW-0067">ATP-binding</keyword>
<dbReference type="InterPro" id="IPR056330">
    <property type="entry name" value="CTT_SPB4"/>
</dbReference>
<feature type="compositionally biased region" description="Basic and acidic residues" evidence="1">
    <location>
        <begin position="83"/>
        <end position="92"/>
    </location>
</feature>
<protein>
    <submittedName>
        <fullName evidence="3">Putative ATP-dependent RNA helicase DDX55</fullName>
    </submittedName>
</protein>
<evidence type="ECO:0000259" key="2">
    <source>
        <dbReference type="Pfam" id="PF23681"/>
    </source>
</evidence>
<dbReference type="EMBL" id="GGMR01001472">
    <property type="protein sequence ID" value="MBY14091.1"/>
    <property type="molecule type" value="Transcribed_RNA"/>
</dbReference>
<name>A0A2S2NA47_SCHGA</name>
<gene>
    <name evidence="3" type="ORF">g.49102</name>
</gene>
<keyword evidence="3" id="KW-0347">Helicase</keyword>